<dbReference type="EMBL" id="JACSGR010000004">
    <property type="protein sequence ID" value="MBH5329281.1"/>
    <property type="molecule type" value="Genomic_DNA"/>
</dbReference>
<reference evidence="2 3" key="1">
    <citation type="submission" date="2020-09" db="EMBL/GenBank/DDBJ databases">
        <title>Eikenella S3660 sp. nov., isolated from a throat swab.</title>
        <authorList>
            <person name="Buhl M."/>
        </authorList>
    </citation>
    <scope>NUCLEOTIDE SEQUENCE [LARGE SCALE GENOMIC DNA]</scope>
    <source>
        <strain evidence="2 3">S3360</strain>
    </source>
</reference>
<accession>A0ABS0NAH8</accession>
<dbReference type="Proteomes" id="UP000768471">
    <property type="component" value="Unassembled WGS sequence"/>
</dbReference>
<gene>
    <name evidence="2" type="ORF">H9Q10_06310</name>
</gene>
<keyword evidence="3" id="KW-1185">Reference proteome</keyword>
<dbReference type="RefSeq" id="WP_197903117.1">
    <property type="nucleotide sequence ID" value="NZ_JACSGR010000004.1"/>
</dbReference>
<keyword evidence="1" id="KW-1133">Transmembrane helix</keyword>
<name>A0ABS0NAH8_9NEIS</name>
<evidence type="ECO:0000313" key="3">
    <source>
        <dbReference type="Proteomes" id="UP000768471"/>
    </source>
</evidence>
<feature type="transmembrane region" description="Helical" evidence="1">
    <location>
        <begin position="208"/>
        <end position="232"/>
    </location>
</feature>
<protein>
    <submittedName>
        <fullName evidence="2">Uncharacterized protein</fullName>
    </submittedName>
</protein>
<proteinExistence type="predicted"/>
<evidence type="ECO:0000313" key="2">
    <source>
        <dbReference type="EMBL" id="MBH5329281.1"/>
    </source>
</evidence>
<evidence type="ECO:0000256" key="1">
    <source>
        <dbReference type="SAM" id="Phobius"/>
    </source>
</evidence>
<comment type="caution">
    <text evidence="2">The sequence shown here is derived from an EMBL/GenBank/DDBJ whole genome shotgun (WGS) entry which is preliminary data.</text>
</comment>
<organism evidence="2 3">
    <name type="scientific">Eikenella glucosivorans</name>
    <dbReference type="NCBI Taxonomy" id="2766967"/>
    <lineage>
        <taxon>Bacteria</taxon>
        <taxon>Pseudomonadati</taxon>
        <taxon>Pseudomonadota</taxon>
        <taxon>Betaproteobacteria</taxon>
        <taxon>Neisseriales</taxon>
        <taxon>Neisseriaceae</taxon>
        <taxon>Eikenella</taxon>
    </lineage>
</organism>
<keyword evidence="1" id="KW-0812">Transmembrane</keyword>
<sequence length="233" mass="25569">MKRLLLLIVVCCLAACVSYETVSRVEYGEQVSGLFYSRDDNSVYALGEHFDYRALPCNSGIEGGSGWEMSLSVYEVCMSTLNWMLADDTRQAAVAVEIPELNVEGGAKNKISGRFRTYRRLSREQADALRKQHVGLALAEAQDAERLSAVLGRKISADGLYYAEIGFYGQTVRVENRPEILQRGRLARPLAVNMQYSTVAKQRTVRPIISGVAGVVLIPVVLIPLAPVLAIAG</sequence>
<keyword evidence="1" id="KW-0472">Membrane</keyword>